<accession>A0A2N0Z372</accession>
<organism evidence="1 2">
    <name type="scientific">Niallia nealsonii</name>
    <dbReference type="NCBI Taxonomy" id="115979"/>
    <lineage>
        <taxon>Bacteria</taxon>
        <taxon>Bacillati</taxon>
        <taxon>Bacillota</taxon>
        <taxon>Bacilli</taxon>
        <taxon>Bacillales</taxon>
        <taxon>Bacillaceae</taxon>
        <taxon>Niallia</taxon>
    </lineage>
</organism>
<name>A0A2N0Z372_9BACI</name>
<protein>
    <recommendedName>
        <fullName evidence="3">SprT-like domain-containing protein</fullName>
    </recommendedName>
</protein>
<gene>
    <name evidence="1" type="ORF">CWS01_09355</name>
</gene>
<proteinExistence type="predicted"/>
<dbReference type="EMBL" id="PISE01000017">
    <property type="protein sequence ID" value="PKG23965.1"/>
    <property type="molecule type" value="Genomic_DNA"/>
</dbReference>
<dbReference type="AlphaFoldDB" id="A0A2N0Z372"/>
<comment type="caution">
    <text evidence="1">The sequence shown here is derived from an EMBL/GenBank/DDBJ whole genome shotgun (WGS) entry which is preliminary data.</text>
</comment>
<sequence length="87" mass="10134">MGAYRIYLDGFRKPVIEMSEVVNQSSAREDVFDTLLHEMVYCHLHTTGQPYNDENLNFIEECYKVGVSIRETKAAQKALEKFEKTQE</sequence>
<keyword evidence="2" id="KW-1185">Reference proteome</keyword>
<dbReference type="Proteomes" id="UP000233375">
    <property type="component" value="Unassembled WGS sequence"/>
</dbReference>
<evidence type="ECO:0000313" key="2">
    <source>
        <dbReference type="Proteomes" id="UP000233375"/>
    </source>
</evidence>
<evidence type="ECO:0008006" key="3">
    <source>
        <dbReference type="Google" id="ProtNLM"/>
    </source>
</evidence>
<dbReference type="RefSeq" id="WP_101176928.1">
    <property type="nucleotide sequence ID" value="NZ_PISE01000017.1"/>
</dbReference>
<evidence type="ECO:0000313" key="1">
    <source>
        <dbReference type="EMBL" id="PKG23965.1"/>
    </source>
</evidence>
<reference evidence="1 2" key="1">
    <citation type="journal article" date="2003" name="Int. J. Syst. Evol. Microbiol.">
        <title>Bacillus nealsonii sp. nov., isolated from a spacecraft-assembly facility, whose spores are gamma-radiation resistant.</title>
        <authorList>
            <person name="Venkateswaran K."/>
            <person name="Kempf M."/>
            <person name="Chen F."/>
            <person name="Satomi M."/>
            <person name="Nicholson W."/>
            <person name="Kern R."/>
        </authorList>
    </citation>
    <scope>NUCLEOTIDE SEQUENCE [LARGE SCALE GENOMIC DNA]</scope>
    <source>
        <strain evidence="1 2">FO-92</strain>
    </source>
</reference>
<dbReference type="OrthoDB" id="2666931at2"/>